<dbReference type="RefSeq" id="WP_188595936.1">
    <property type="nucleotide sequence ID" value="NZ_BMNL01000001.1"/>
</dbReference>
<keyword evidence="5" id="KW-1185">Reference proteome</keyword>
<dbReference type="Pfam" id="PF11495">
    <property type="entry name" value="Regulator_TrmB"/>
    <property type="match status" value="1"/>
</dbReference>
<evidence type="ECO:0000313" key="4">
    <source>
        <dbReference type="EMBL" id="GGP19972.1"/>
    </source>
</evidence>
<dbReference type="PANTHER" id="PTHR34293">
    <property type="entry name" value="HTH-TYPE TRANSCRIPTIONAL REGULATOR TRMBL2"/>
    <property type="match status" value="1"/>
</dbReference>
<dbReference type="SUPFAM" id="SSF159071">
    <property type="entry name" value="TrmB C-terminal domain-like"/>
    <property type="match status" value="1"/>
</dbReference>
<evidence type="ECO:0008006" key="6">
    <source>
        <dbReference type="Google" id="ProtNLM"/>
    </source>
</evidence>
<organism evidence="4 5">
    <name type="scientific">Thermocladium modestius</name>
    <dbReference type="NCBI Taxonomy" id="62609"/>
    <lineage>
        <taxon>Archaea</taxon>
        <taxon>Thermoproteota</taxon>
        <taxon>Thermoprotei</taxon>
        <taxon>Thermoproteales</taxon>
        <taxon>Thermoproteaceae</taxon>
        <taxon>Thermocladium</taxon>
    </lineage>
</organism>
<comment type="caution">
    <text evidence="4">The sequence shown here is derived from an EMBL/GenBank/DDBJ whole genome shotgun (WGS) entry which is preliminary data.</text>
</comment>
<dbReference type="CDD" id="cd09124">
    <property type="entry name" value="PLDc_like_TrmB_middle"/>
    <property type="match status" value="1"/>
</dbReference>
<dbReference type="OrthoDB" id="28104at2157"/>
<accession>A0A830GUT3</accession>
<dbReference type="EMBL" id="BMNL01000001">
    <property type="protein sequence ID" value="GGP19972.1"/>
    <property type="molecule type" value="Genomic_DNA"/>
</dbReference>
<dbReference type="InterPro" id="IPR021586">
    <property type="entry name" value="Tscrpt_reg_TrmB_C"/>
</dbReference>
<feature type="domain" description="Transcription regulator TrmB N-terminal" evidence="2">
    <location>
        <begin position="10"/>
        <end position="76"/>
    </location>
</feature>
<evidence type="ECO:0000259" key="3">
    <source>
        <dbReference type="Pfam" id="PF11495"/>
    </source>
</evidence>
<feature type="domain" description="Transcription regulator TrmB C-terminal" evidence="3">
    <location>
        <begin position="106"/>
        <end position="340"/>
    </location>
</feature>
<dbReference type="AlphaFoldDB" id="A0A830GUT3"/>
<dbReference type="PANTHER" id="PTHR34293:SF1">
    <property type="entry name" value="HTH-TYPE TRANSCRIPTIONAL REGULATOR TRMBL2"/>
    <property type="match status" value="1"/>
</dbReference>
<evidence type="ECO:0000259" key="2">
    <source>
        <dbReference type="Pfam" id="PF01978"/>
    </source>
</evidence>
<dbReference type="InterPro" id="IPR002831">
    <property type="entry name" value="Tscrpt_reg_TrmB_N"/>
</dbReference>
<comment type="similarity">
    <text evidence="1">Belongs to the transcriptional regulator TrmB family.</text>
</comment>
<dbReference type="SUPFAM" id="SSF46785">
    <property type="entry name" value="Winged helix' DNA-binding domain"/>
    <property type="match status" value="1"/>
</dbReference>
<evidence type="ECO:0000313" key="5">
    <source>
        <dbReference type="Proteomes" id="UP000610960"/>
    </source>
</evidence>
<reference evidence="4" key="2">
    <citation type="submission" date="2020-09" db="EMBL/GenBank/DDBJ databases">
        <authorList>
            <person name="Sun Q."/>
            <person name="Ohkuma M."/>
        </authorList>
    </citation>
    <scope>NUCLEOTIDE SEQUENCE</scope>
    <source>
        <strain evidence="4">JCM 10088</strain>
    </source>
</reference>
<evidence type="ECO:0000256" key="1">
    <source>
        <dbReference type="ARBA" id="ARBA00007287"/>
    </source>
</evidence>
<dbReference type="Pfam" id="PF01978">
    <property type="entry name" value="TrmB"/>
    <property type="match status" value="1"/>
</dbReference>
<sequence length="347" mass="38896">MSRDYLLDVLTMLGLTNREAEVFLAIAARGEASVKDLLESVDIHQPQLYNILSSLLRRGFIRVSGTRPKVYIAYDLSTIIETHVSTLLSIKESVKGVGQSQRGGSQISISYGMNGINNGVVDVVSNAKTELYGELPQWMLRSNIRLFMDALNRGVNLYLLIYPGIDNDCLSSMRKYGDLVRARTAKLGDFLLLVADFERGIYASRRAIMNRSSASFGYLIQDIDIIARFLDIFSSTWSKSSDALRADPEKSRYPRRYLNAHFASLDLKELLGRGHRPLITVRGIDIRRGEPIEVRGVVSSVESFNRVSSIIMESDGRRYSIGGYDAEIEDIEAREVIIEAMDADPPR</sequence>
<dbReference type="InterPro" id="IPR036390">
    <property type="entry name" value="WH_DNA-bd_sf"/>
</dbReference>
<protein>
    <recommendedName>
        <fullName evidence="6">TrmB family transcriptional regulator</fullName>
    </recommendedName>
</protein>
<reference evidence="4" key="1">
    <citation type="journal article" date="2014" name="Int. J. Syst. Evol. Microbiol.">
        <title>Complete genome sequence of Corynebacterium casei LMG S-19264T (=DSM 44701T), isolated from a smear-ripened cheese.</title>
        <authorList>
            <consortium name="US DOE Joint Genome Institute (JGI-PGF)"/>
            <person name="Walter F."/>
            <person name="Albersmeier A."/>
            <person name="Kalinowski J."/>
            <person name="Ruckert C."/>
        </authorList>
    </citation>
    <scope>NUCLEOTIDE SEQUENCE</scope>
    <source>
        <strain evidence="4">JCM 10088</strain>
    </source>
</reference>
<dbReference type="InterPro" id="IPR051797">
    <property type="entry name" value="TrmB-like"/>
</dbReference>
<dbReference type="Gene3D" id="1.10.10.10">
    <property type="entry name" value="Winged helix-like DNA-binding domain superfamily/Winged helix DNA-binding domain"/>
    <property type="match status" value="1"/>
</dbReference>
<proteinExistence type="inferred from homology"/>
<name>A0A830GUT3_9CREN</name>
<gene>
    <name evidence="4" type="ORF">GCM10007981_05870</name>
</gene>
<dbReference type="InterPro" id="IPR036388">
    <property type="entry name" value="WH-like_DNA-bd_sf"/>
</dbReference>
<dbReference type="Proteomes" id="UP000610960">
    <property type="component" value="Unassembled WGS sequence"/>
</dbReference>